<keyword evidence="8" id="KW-1185">Reference proteome</keyword>
<feature type="repeat" description="WD" evidence="6">
    <location>
        <begin position="221"/>
        <end position="255"/>
    </location>
</feature>
<dbReference type="GeneTree" id="ENSGT00940000153533"/>
<keyword evidence="1 6" id="KW-0853">WD repeat</keyword>
<keyword evidence="2" id="KW-0677">Repeat</keyword>
<dbReference type="eggNOG" id="KOG4155">
    <property type="taxonomic scope" value="Eukaryota"/>
</dbReference>
<dbReference type="PANTHER" id="PTHR44090">
    <property type="entry name" value="WD REPEAT-CONTAINING PROTEIN 61"/>
    <property type="match status" value="1"/>
</dbReference>
<evidence type="ECO:0000313" key="7">
    <source>
        <dbReference type="Ensembl" id="ENSLACP00000012423.1"/>
    </source>
</evidence>
<dbReference type="Ensembl" id="ENSLACT00000012516.1">
    <property type="protein sequence ID" value="ENSLACP00000012423.1"/>
    <property type="gene ID" value="ENSLACG00000010943.1"/>
</dbReference>
<dbReference type="HOGENOM" id="CLU_000288_57_11_1"/>
<reference evidence="7" key="2">
    <citation type="submission" date="2025-08" db="UniProtKB">
        <authorList>
            <consortium name="Ensembl"/>
        </authorList>
    </citation>
    <scope>IDENTIFICATION</scope>
</reference>
<name>H3AS02_LATCH</name>
<reference evidence="7" key="3">
    <citation type="submission" date="2025-09" db="UniProtKB">
        <authorList>
            <consortium name="Ensembl"/>
        </authorList>
    </citation>
    <scope>IDENTIFICATION</scope>
</reference>
<evidence type="ECO:0000256" key="3">
    <source>
        <dbReference type="ARBA" id="ARBA00038243"/>
    </source>
</evidence>
<protein>
    <recommendedName>
        <fullName evidence="4">Superkiller complex protein 8</fullName>
    </recommendedName>
    <alternativeName>
        <fullName evidence="5">WD repeat-containing protein 61</fullName>
    </alternativeName>
</protein>
<dbReference type="InterPro" id="IPR001680">
    <property type="entry name" value="WD40_rpt"/>
</dbReference>
<evidence type="ECO:0000256" key="1">
    <source>
        <dbReference type="ARBA" id="ARBA00022574"/>
    </source>
</evidence>
<dbReference type="AlphaFoldDB" id="H3AS02"/>
<dbReference type="PROSITE" id="PS50082">
    <property type="entry name" value="WD_REPEATS_2"/>
    <property type="match status" value="4"/>
</dbReference>
<dbReference type="PANTHER" id="PTHR44090:SF1">
    <property type="entry name" value="SUPERKILLER COMPLEX PROTEIN 8"/>
    <property type="match status" value="1"/>
</dbReference>
<dbReference type="InterPro" id="IPR015943">
    <property type="entry name" value="WD40/YVTN_repeat-like_dom_sf"/>
</dbReference>
<comment type="similarity">
    <text evidence="3">Belongs to the SKI8 family.</text>
</comment>
<dbReference type="OMA" id="DVPHAKF"/>
<dbReference type="Bgee" id="ENSLACG00000010943">
    <property type="expression patterns" value="Expressed in chordate pharynx and 1 other cell type or tissue"/>
</dbReference>
<dbReference type="InterPro" id="IPR036322">
    <property type="entry name" value="WD40_repeat_dom_sf"/>
</dbReference>
<organism evidence="7 8">
    <name type="scientific">Latimeria chalumnae</name>
    <name type="common">Coelacanth</name>
    <dbReference type="NCBI Taxonomy" id="7897"/>
    <lineage>
        <taxon>Eukaryota</taxon>
        <taxon>Metazoa</taxon>
        <taxon>Chordata</taxon>
        <taxon>Craniata</taxon>
        <taxon>Vertebrata</taxon>
        <taxon>Euteleostomi</taxon>
        <taxon>Coelacanthiformes</taxon>
        <taxon>Coelacanthidae</taxon>
        <taxon>Latimeria</taxon>
    </lineage>
</organism>
<evidence type="ECO:0000256" key="6">
    <source>
        <dbReference type="PROSITE-ProRule" id="PRU00221"/>
    </source>
</evidence>
<dbReference type="SUPFAM" id="SSF50978">
    <property type="entry name" value="WD40 repeat-like"/>
    <property type="match status" value="1"/>
</dbReference>
<feature type="repeat" description="WD" evidence="6">
    <location>
        <begin position="256"/>
        <end position="291"/>
    </location>
</feature>
<dbReference type="Proteomes" id="UP000008672">
    <property type="component" value="Unassembled WGS sequence"/>
</dbReference>
<dbReference type="Gene3D" id="2.130.10.10">
    <property type="entry name" value="YVTN repeat-like/Quinoprotein amine dehydrogenase"/>
    <property type="match status" value="1"/>
</dbReference>
<dbReference type="InterPro" id="IPR051510">
    <property type="entry name" value="SKI8"/>
</dbReference>
<evidence type="ECO:0000313" key="8">
    <source>
        <dbReference type="Proteomes" id="UP000008672"/>
    </source>
</evidence>
<dbReference type="GO" id="GO:0016593">
    <property type="term" value="C:Cdc73/Paf1 complex"/>
    <property type="evidence" value="ECO:0007669"/>
    <property type="project" value="TreeGrafter"/>
</dbReference>
<evidence type="ECO:0000256" key="4">
    <source>
        <dbReference type="ARBA" id="ARBA00039561"/>
    </source>
</evidence>
<reference evidence="8" key="1">
    <citation type="submission" date="2011-08" db="EMBL/GenBank/DDBJ databases">
        <title>The draft genome of Latimeria chalumnae.</title>
        <authorList>
            <person name="Di Palma F."/>
            <person name="Alfoldi J."/>
            <person name="Johnson J."/>
            <person name="Berlin A."/>
            <person name="Gnerre S."/>
            <person name="Jaffe D."/>
            <person name="MacCallum I."/>
            <person name="Young S."/>
            <person name="Walker B.J."/>
            <person name="Lander E."/>
            <person name="Lindblad-Toh K."/>
        </authorList>
    </citation>
    <scope>NUCLEOTIDE SEQUENCE [LARGE SCALE GENOMIC DNA]</scope>
    <source>
        <strain evidence="8">Wild caught</strain>
    </source>
</reference>
<dbReference type="EMBL" id="AFYH01119215">
    <property type="status" value="NOT_ANNOTATED_CDS"/>
    <property type="molecule type" value="Genomic_DNA"/>
</dbReference>
<dbReference type="PROSITE" id="PS50294">
    <property type="entry name" value="WD_REPEATS_REGION"/>
    <property type="match status" value="4"/>
</dbReference>
<feature type="repeat" description="WD" evidence="6">
    <location>
        <begin position="177"/>
        <end position="218"/>
    </location>
</feature>
<proteinExistence type="inferred from homology"/>
<dbReference type="SMART" id="SM00320">
    <property type="entry name" value="WD40"/>
    <property type="match status" value="6"/>
</dbReference>
<evidence type="ECO:0000256" key="2">
    <source>
        <dbReference type="ARBA" id="ARBA00022737"/>
    </source>
</evidence>
<sequence length="291" mass="31857">MSTQYNILFKQEQAHDEAIWTVAWGMSDNGFRTIFLTGSLDDLVKVWKWANKKLELQWALEGHQLEVVSVDISHIGTIAASSSLDAGKQIKLLDAGPVDAWSVAFSPDSKYLATGSHLGKMNIFGVESGKKEFSLDTRGKFILSIAYSPDGKYLASGALDGIINIFDIATRKLLHTLEGHTMSIRSLAFSPDSQLLVTASDDGYIKTYDVQHASLAGTLTVLSIAFCPDDTHFVSSSSDKSVKVWDAGSRTCVHTFFDHQDQVWGAKYNGNGSKIVSVGDDQEVHVYDCPI</sequence>
<dbReference type="InParanoid" id="H3AS02"/>
<dbReference type="STRING" id="7897.ENSLACP00000012423"/>
<accession>H3AS02</accession>
<feature type="repeat" description="WD" evidence="6">
    <location>
        <begin position="135"/>
        <end position="176"/>
    </location>
</feature>
<dbReference type="CDD" id="cd00200">
    <property type="entry name" value="WD40"/>
    <property type="match status" value="1"/>
</dbReference>
<dbReference type="Pfam" id="PF00400">
    <property type="entry name" value="WD40"/>
    <property type="match status" value="6"/>
</dbReference>
<evidence type="ECO:0000256" key="5">
    <source>
        <dbReference type="ARBA" id="ARBA00041552"/>
    </source>
</evidence>